<dbReference type="Proteomes" id="UP000462760">
    <property type="component" value="Unassembled WGS sequence"/>
</dbReference>
<dbReference type="EMBL" id="VULR01000027">
    <property type="protein sequence ID" value="MSS44426.1"/>
    <property type="molecule type" value="Genomic_DNA"/>
</dbReference>
<dbReference type="SUPFAM" id="SSF52833">
    <property type="entry name" value="Thioredoxin-like"/>
    <property type="match status" value="1"/>
</dbReference>
<dbReference type="AlphaFoldDB" id="A0A844FKM1"/>
<dbReference type="PANTHER" id="PTHR43342">
    <property type="entry name" value="NADH-QUINONE OXIDOREDUCTASE, E SUBUNIT"/>
    <property type="match status" value="1"/>
</dbReference>
<dbReference type="Pfam" id="PF01257">
    <property type="entry name" value="2Fe-2S_thioredx"/>
    <property type="match status" value="1"/>
</dbReference>
<dbReference type="CDD" id="cd03064">
    <property type="entry name" value="TRX_Fd_NuoE"/>
    <property type="match status" value="1"/>
</dbReference>
<reference evidence="1 2" key="1">
    <citation type="submission" date="2019-08" db="EMBL/GenBank/DDBJ databases">
        <title>In-depth cultivation of the pig gut microbiome towards novel bacterial diversity and tailored functional studies.</title>
        <authorList>
            <person name="Wylensek D."/>
            <person name="Hitch T.C.A."/>
            <person name="Clavel T."/>
        </authorList>
    </citation>
    <scope>NUCLEOTIDE SEQUENCE [LARGE SCALE GENOMIC DNA]</scope>
    <source>
        <strain evidence="1 2">Med78-601-WT-4W-RMD-3</strain>
    </source>
</reference>
<dbReference type="Gene3D" id="3.40.30.10">
    <property type="entry name" value="Glutaredoxin"/>
    <property type="match status" value="1"/>
</dbReference>
<evidence type="ECO:0000313" key="1">
    <source>
        <dbReference type="EMBL" id="MSS44426.1"/>
    </source>
</evidence>
<dbReference type="RefSeq" id="WP_154485092.1">
    <property type="nucleotide sequence ID" value="NZ_JBCLQA010000006.1"/>
</dbReference>
<gene>
    <name evidence="1" type="ORF">FYJ27_12155</name>
</gene>
<organism evidence="1 2">
    <name type="scientific">Anaerosalibacter bizertensis</name>
    <dbReference type="NCBI Taxonomy" id="932217"/>
    <lineage>
        <taxon>Bacteria</taxon>
        <taxon>Bacillati</taxon>
        <taxon>Bacillota</taxon>
        <taxon>Tissierellia</taxon>
        <taxon>Tissierellales</taxon>
        <taxon>Sporanaerobacteraceae</taxon>
        <taxon>Anaerosalibacter</taxon>
    </lineage>
</organism>
<dbReference type="OrthoDB" id="1971655at2"/>
<evidence type="ECO:0000313" key="2">
    <source>
        <dbReference type="Proteomes" id="UP000462760"/>
    </source>
</evidence>
<protein>
    <recommendedName>
        <fullName evidence="3">NAD(P)H-dependent oxidoreductase subunit E</fullName>
    </recommendedName>
</protein>
<evidence type="ECO:0008006" key="3">
    <source>
        <dbReference type="Google" id="ProtNLM"/>
    </source>
</evidence>
<dbReference type="InterPro" id="IPR036249">
    <property type="entry name" value="Thioredoxin-like_sf"/>
</dbReference>
<dbReference type="InterPro" id="IPR042128">
    <property type="entry name" value="NuoE_dom"/>
</dbReference>
<proteinExistence type="predicted"/>
<sequence>MSGKKNEELIFQESLSECVDSFGIGSQEGVKASLTECQKIFDCVSIVHQQQISEAFQLDEKIIKTMIKFMPSIKESVVEYEVVCCSGARCAKKGSIEVLKAVKDTLDIDFDETTEDGRIRLTTQNCFKKCNLGPNIMVNSRFYHKMNKVKAKELMKNIKDI</sequence>
<dbReference type="InterPro" id="IPR028431">
    <property type="entry name" value="NADP_DH_HndA-like"/>
</dbReference>
<dbReference type="PANTHER" id="PTHR43342:SF1">
    <property type="entry name" value="BIFURCATING [FEFE] HYDROGENASE GAMMA SUBUNIT"/>
    <property type="match status" value="1"/>
</dbReference>
<accession>A0A844FKM1</accession>
<name>A0A844FKM1_9FIRM</name>
<comment type="caution">
    <text evidence="1">The sequence shown here is derived from an EMBL/GenBank/DDBJ whole genome shotgun (WGS) entry which is preliminary data.</text>
</comment>